<evidence type="ECO:0000256" key="1">
    <source>
        <dbReference type="ARBA" id="ARBA00004651"/>
    </source>
</evidence>
<comment type="caution">
    <text evidence="9">The sequence shown here is derived from an EMBL/GenBank/DDBJ whole genome shotgun (WGS) entry which is preliminary data.</text>
</comment>
<dbReference type="InterPro" id="IPR036259">
    <property type="entry name" value="MFS_trans_sf"/>
</dbReference>
<sequence length="402" mass="44778">MLLRTLTVFRNAYAGLSRETWLLSVIMLINRSGTMVVPFLTLYMTSPGMGYTIGQAGFVFGCFGAGAFAGAYIGGRVTDNIGFFKVQLITLIGGGLLFWILGQMKSLPLICVFTFLLSFVNEAFRPANSTAIAHFSSPENRTRSYSLNRLAVNLGWAVGSAFGGIIAKFSYAWLFWIDGCTNLLAALLMWRFLKAAGRPDEKKQEDIAVDRYRDSAYRDRTYILFILLVTVFAACFFQVFTNVSAYLRNELRFSEPTIGLLMALNGVVIVMIEMVLIYHLEGRKRATWYISIGTALVALFFLFLSIGPVSIFQAALLILLATIGEILAMPFMNSFWISRSKNHNRGQYAALYTMAWSAAQTLGPMLAAQLAQHMGFRFTWLVIGCGAMLAAIAFRVSRQFDR</sequence>
<dbReference type="PANTHER" id="PTHR23517:SF2">
    <property type="entry name" value="MULTIDRUG RESISTANCE PROTEIN MDTH"/>
    <property type="match status" value="1"/>
</dbReference>
<feature type="transmembrane region" description="Helical" evidence="7">
    <location>
        <begin position="82"/>
        <end position="101"/>
    </location>
</feature>
<feature type="transmembrane region" description="Helical" evidence="7">
    <location>
        <begin position="145"/>
        <end position="167"/>
    </location>
</feature>
<feature type="transmembrane region" description="Helical" evidence="7">
    <location>
        <begin position="107"/>
        <end position="124"/>
    </location>
</feature>
<dbReference type="GO" id="GO:0005886">
    <property type="term" value="C:plasma membrane"/>
    <property type="evidence" value="ECO:0007669"/>
    <property type="project" value="UniProtKB-SubCell"/>
</dbReference>
<dbReference type="InterPro" id="IPR050171">
    <property type="entry name" value="MFS_Transporters"/>
</dbReference>
<keyword evidence="5 7" id="KW-1133">Transmembrane helix</keyword>
<keyword evidence="2" id="KW-0813">Transport</keyword>
<feature type="transmembrane region" description="Helical" evidence="7">
    <location>
        <begin position="173"/>
        <end position="193"/>
    </location>
</feature>
<comment type="subcellular location">
    <subcellularLocation>
        <location evidence="1">Cell membrane</location>
        <topology evidence="1">Multi-pass membrane protein</topology>
    </subcellularLocation>
</comment>
<dbReference type="SUPFAM" id="SSF103473">
    <property type="entry name" value="MFS general substrate transporter"/>
    <property type="match status" value="1"/>
</dbReference>
<dbReference type="AlphaFoldDB" id="A0A0E9N187"/>
<dbReference type="InterPro" id="IPR011701">
    <property type="entry name" value="MFS"/>
</dbReference>
<dbReference type="OrthoDB" id="5379144at2"/>
<dbReference type="RefSeq" id="WP_046369473.1">
    <property type="nucleotide sequence ID" value="NZ_BBWV01000002.1"/>
</dbReference>
<dbReference type="Pfam" id="PF07690">
    <property type="entry name" value="MFS_1"/>
    <property type="match status" value="1"/>
</dbReference>
<organism evidence="9 10">
    <name type="scientific">Flavihumibacter petaseus NBRC 106054</name>
    <dbReference type="NCBI Taxonomy" id="1220578"/>
    <lineage>
        <taxon>Bacteria</taxon>
        <taxon>Pseudomonadati</taxon>
        <taxon>Bacteroidota</taxon>
        <taxon>Chitinophagia</taxon>
        <taxon>Chitinophagales</taxon>
        <taxon>Chitinophagaceae</taxon>
        <taxon>Flavihumibacter</taxon>
    </lineage>
</organism>
<evidence type="ECO:0000256" key="4">
    <source>
        <dbReference type="ARBA" id="ARBA00022692"/>
    </source>
</evidence>
<proteinExistence type="predicted"/>
<dbReference type="InterPro" id="IPR020846">
    <property type="entry name" value="MFS_dom"/>
</dbReference>
<evidence type="ECO:0000256" key="7">
    <source>
        <dbReference type="SAM" id="Phobius"/>
    </source>
</evidence>
<evidence type="ECO:0000256" key="5">
    <source>
        <dbReference type="ARBA" id="ARBA00022989"/>
    </source>
</evidence>
<evidence type="ECO:0000256" key="3">
    <source>
        <dbReference type="ARBA" id="ARBA00022475"/>
    </source>
</evidence>
<feature type="transmembrane region" description="Helical" evidence="7">
    <location>
        <begin position="260"/>
        <end position="280"/>
    </location>
</feature>
<evidence type="ECO:0000259" key="8">
    <source>
        <dbReference type="PROSITE" id="PS50850"/>
    </source>
</evidence>
<accession>A0A0E9N187</accession>
<keyword evidence="6 7" id="KW-0472">Membrane</keyword>
<evidence type="ECO:0000256" key="2">
    <source>
        <dbReference type="ARBA" id="ARBA00022448"/>
    </source>
</evidence>
<dbReference type="Proteomes" id="UP000033121">
    <property type="component" value="Unassembled WGS sequence"/>
</dbReference>
<dbReference type="STRING" id="1220578.FPE01S_02_07300"/>
<dbReference type="Gene3D" id="1.20.1250.20">
    <property type="entry name" value="MFS general substrate transporter like domains"/>
    <property type="match status" value="1"/>
</dbReference>
<evidence type="ECO:0000256" key="6">
    <source>
        <dbReference type="ARBA" id="ARBA00023136"/>
    </source>
</evidence>
<feature type="transmembrane region" description="Helical" evidence="7">
    <location>
        <begin position="312"/>
        <end position="337"/>
    </location>
</feature>
<feature type="transmembrane region" description="Helical" evidence="7">
    <location>
        <begin position="349"/>
        <end position="371"/>
    </location>
</feature>
<keyword evidence="4 7" id="KW-0812">Transmembrane</keyword>
<evidence type="ECO:0000313" key="10">
    <source>
        <dbReference type="Proteomes" id="UP000033121"/>
    </source>
</evidence>
<protein>
    <submittedName>
        <fullName evidence="9">Putative major facilitator superfamily transporter</fullName>
    </submittedName>
</protein>
<feature type="transmembrane region" description="Helical" evidence="7">
    <location>
        <begin position="287"/>
        <end position="306"/>
    </location>
</feature>
<evidence type="ECO:0000313" key="9">
    <source>
        <dbReference type="EMBL" id="GAO43624.1"/>
    </source>
</evidence>
<keyword evidence="3" id="KW-1003">Cell membrane</keyword>
<feature type="domain" description="Major facilitator superfamily (MFS) profile" evidence="8">
    <location>
        <begin position="19"/>
        <end position="402"/>
    </location>
</feature>
<feature type="transmembrane region" description="Helical" evidence="7">
    <location>
        <begin position="377"/>
        <end position="396"/>
    </location>
</feature>
<keyword evidence="10" id="KW-1185">Reference proteome</keyword>
<feature type="transmembrane region" description="Helical" evidence="7">
    <location>
        <begin position="21"/>
        <end position="44"/>
    </location>
</feature>
<feature type="transmembrane region" description="Helical" evidence="7">
    <location>
        <begin position="56"/>
        <end position="75"/>
    </location>
</feature>
<dbReference type="PROSITE" id="PS50850">
    <property type="entry name" value="MFS"/>
    <property type="match status" value="1"/>
</dbReference>
<name>A0A0E9N187_9BACT</name>
<reference evidence="9 10" key="1">
    <citation type="submission" date="2015-04" db="EMBL/GenBank/DDBJ databases">
        <title>Whole genome shotgun sequence of Flavihumibacter petaseus NBRC 106054.</title>
        <authorList>
            <person name="Miyazawa S."/>
            <person name="Hosoyama A."/>
            <person name="Hashimoto M."/>
            <person name="Noguchi M."/>
            <person name="Tsuchikane K."/>
            <person name="Ohji S."/>
            <person name="Yamazoe A."/>
            <person name="Ichikawa N."/>
            <person name="Kimura A."/>
            <person name="Fujita N."/>
        </authorList>
    </citation>
    <scope>NUCLEOTIDE SEQUENCE [LARGE SCALE GENOMIC DNA]</scope>
    <source>
        <strain evidence="9 10">NBRC 106054</strain>
    </source>
</reference>
<feature type="transmembrane region" description="Helical" evidence="7">
    <location>
        <begin position="221"/>
        <end position="240"/>
    </location>
</feature>
<dbReference type="PANTHER" id="PTHR23517">
    <property type="entry name" value="RESISTANCE PROTEIN MDTM, PUTATIVE-RELATED-RELATED"/>
    <property type="match status" value="1"/>
</dbReference>
<dbReference type="GO" id="GO:0022857">
    <property type="term" value="F:transmembrane transporter activity"/>
    <property type="evidence" value="ECO:0007669"/>
    <property type="project" value="InterPro"/>
</dbReference>
<dbReference type="EMBL" id="BBWV01000002">
    <property type="protein sequence ID" value="GAO43624.1"/>
    <property type="molecule type" value="Genomic_DNA"/>
</dbReference>
<gene>
    <name evidence="9" type="ORF">FPE01S_02_07300</name>
</gene>